<evidence type="ECO:0000259" key="17">
    <source>
        <dbReference type="PROSITE" id="PS51384"/>
    </source>
</evidence>
<dbReference type="GO" id="GO:0020037">
    <property type="term" value="F:heme binding"/>
    <property type="evidence" value="ECO:0007669"/>
    <property type="project" value="InterPro"/>
</dbReference>
<comment type="similarity">
    <text evidence="4">In the N-terminal section; belongs to the cytochrome P450 family.</text>
</comment>
<dbReference type="GO" id="GO:0010181">
    <property type="term" value="F:FMN binding"/>
    <property type="evidence" value="ECO:0007669"/>
    <property type="project" value="InterPro"/>
</dbReference>
<dbReference type="CDD" id="cd11068">
    <property type="entry name" value="CYP120A1"/>
    <property type="match status" value="1"/>
</dbReference>
<feature type="binding site" description="axial binding residue" evidence="15">
    <location>
        <position position="411"/>
    </location>
    <ligand>
        <name>heme</name>
        <dbReference type="ChEBI" id="CHEBI:30413"/>
    </ligand>
    <ligandPart>
        <name>Fe</name>
        <dbReference type="ChEBI" id="CHEBI:18248"/>
    </ligandPart>
</feature>
<dbReference type="OMA" id="ECNHRAN"/>
<dbReference type="InterPro" id="IPR039261">
    <property type="entry name" value="FNR_nucleotide-bd"/>
</dbReference>
<dbReference type="FunFam" id="1.10.630.10:FF:000040">
    <property type="entry name" value="Bifunctional cytochrome P450/NADPH--P450 reductase"/>
    <property type="match status" value="1"/>
</dbReference>
<reference evidence="19" key="1">
    <citation type="journal article" date="2017" name="Nat. Ecol. Evol.">
        <title>Genome expansion and lineage-specific genetic innovations in the forest pathogenic fungi Armillaria.</title>
        <authorList>
            <person name="Sipos G."/>
            <person name="Prasanna A.N."/>
            <person name="Walter M.C."/>
            <person name="O'Connor E."/>
            <person name="Balint B."/>
            <person name="Krizsan K."/>
            <person name="Kiss B."/>
            <person name="Hess J."/>
            <person name="Varga T."/>
            <person name="Slot J."/>
            <person name="Riley R."/>
            <person name="Boka B."/>
            <person name="Rigling D."/>
            <person name="Barry K."/>
            <person name="Lee J."/>
            <person name="Mihaltcheva S."/>
            <person name="LaButti K."/>
            <person name="Lipzen A."/>
            <person name="Waldron R."/>
            <person name="Moloney N.M."/>
            <person name="Sperisen C."/>
            <person name="Kredics L."/>
            <person name="Vagvoelgyi C."/>
            <person name="Patrignani A."/>
            <person name="Fitzpatrick D."/>
            <person name="Nagy I."/>
            <person name="Doyle S."/>
            <person name="Anderson J.B."/>
            <person name="Grigoriev I.V."/>
            <person name="Gueldener U."/>
            <person name="Muensterkoetter M."/>
            <person name="Nagy L.G."/>
        </authorList>
    </citation>
    <scope>NUCLEOTIDE SEQUENCE [LARGE SCALE GENOMIC DNA]</scope>
    <source>
        <strain evidence="19">Ar21-2</strain>
    </source>
</reference>
<feature type="domain" description="FAD-binding FR-type" evidence="17">
    <location>
        <begin position="669"/>
        <end position="903"/>
    </location>
</feature>
<keyword evidence="13 15" id="KW-0408">Iron</keyword>
<name>A0A2H3DSM7_ARMGA</name>
<keyword evidence="12" id="KW-0560">Oxidoreductase</keyword>
<dbReference type="PANTHER" id="PTHR19384:SF127">
    <property type="entry name" value="BIFUNCTIONAL CYTOCHROME P450_NADPH--P450 REDUCTASE"/>
    <property type="match status" value="1"/>
</dbReference>
<dbReference type="AlphaFoldDB" id="A0A2H3DSM7"/>
<dbReference type="PIRSF" id="PIRSF000209">
    <property type="entry name" value="Bifunctional_P450_P450R"/>
    <property type="match status" value="1"/>
</dbReference>
<evidence type="ECO:0000256" key="5">
    <source>
        <dbReference type="ARBA" id="ARBA00022448"/>
    </source>
</evidence>
<dbReference type="Pfam" id="PF00258">
    <property type="entry name" value="Flavodoxin_1"/>
    <property type="match status" value="1"/>
</dbReference>
<evidence type="ECO:0000256" key="15">
    <source>
        <dbReference type="PIRSR" id="PIRSR000209-1"/>
    </source>
</evidence>
<dbReference type="Pfam" id="PF00667">
    <property type="entry name" value="FAD_binding_1"/>
    <property type="match status" value="1"/>
</dbReference>
<keyword evidence="14" id="KW-0503">Monooxygenase</keyword>
<gene>
    <name evidence="18" type="ORF">ARMGADRAFT_920449</name>
</gene>
<dbReference type="GO" id="GO:0070330">
    <property type="term" value="F:aromatase activity"/>
    <property type="evidence" value="ECO:0007669"/>
    <property type="project" value="InterPro"/>
</dbReference>
<dbReference type="SUPFAM" id="SSF48264">
    <property type="entry name" value="Cytochrome P450"/>
    <property type="match status" value="1"/>
</dbReference>
<evidence type="ECO:0000256" key="10">
    <source>
        <dbReference type="ARBA" id="ARBA00022827"/>
    </source>
</evidence>
<dbReference type="InterPro" id="IPR001433">
    <property type="entry name" value="OxRdtase_FAD/NAD-bd"/>
</dbReference>
<evidence type="ECO:0000256" key="2">
    <source>
        <dbReference type="ARBA" id="ARBA00001971"/>
    </source>
</evidence>
<evidence type="ECO:0000256" key="14">
    <source>
        <dbReference type="ARBA" id="ARBA00023033"/>
    </source>
</evidence>
<evidence type="ECO:0000256" key="12">
    <source>
        <dbReference type="ARBA" id="ARBA00023002"/>
    </source>
</evidence>
<dbReference type="InterPro" id="IPR002401">
    <property type="entry name" value="Cyt_P450_E_grp-I"/>
</dbReference>
<dbReference type="STRING" id="47427.A0A2H3DSM7"/>
<dbReference type="InterPro" id="IPR036396">
    <property type="entry name" value="Cyt_P450_sf"/>
</dbReference>
<evidence type="ECO:0000256" key="11">
    <source>
        <dbReference type="ARBA" id="ARBA00022857"/>
    </source>
</evidence>
<dbReference type="InterPro" id="IPR001128">
    <property type="entry name" value="Cyt_P450"/>
</dbReference>
<dbReference type="PRINTS" id="PR00463">
    <property type="entry name" value="EP450I"/>
</dbReference>
<dbReference type="InterPro" id="IPR023206">
    <property type="entry name" value="Bifunctional_P450_P450_red"/>
</dbReference>
<dbReference type="InterPro" id="IPR023173">
    <property type="entry name" value="NADPH_Cyt_P450_Rdtase_alpha"/>
</dbReference>
<keyword evidence="19" id="KW-1185">Reference proteome</keyword>
<dbReference type="InParanoid" id="A0A2H3DSM7"/>
<dbReference type="PROSITE" id="PS50902">
    <property type="entry name" value="FLAVODOXIN_LIKE"/>
    <property type="match status" value="1"/>
</dbReference>
<dbReference type="SUPFAM" id="SSF63380">
    <property type="entry name" value="Riboflavin synthase domain-like"/>
    <property type="match status" value="1"/>
</dbReference>
<dbReference type="InterPro" id="IPR017938">
    <property type="entry name" value="Riboflavin_synthase-like_b-brl"/>
</dbReference>
<dbReference type="InterPro" id="IPR008254">
    <property type="entry name" value="Flavodoxin/NO_synth"/>
</dbReference>
<dbReference type="Gene3D" id="2.40.30.10">
    <property type="entry name" value="Translation factors"/>
    <property type="match status" value="1"/>
</dbReference>
<keyword evidence="10" id="KW-0274">FAD</keyword>
<comment type="cofactor">
    <cofactor evidence="1">
        <name>FMN</name>
        <dbReference type="ChEBI" id="CHEBI:58210"/>
    </cofactor>
</comment>
<dbReference type="PRINTS" id="PR00385">
    <property type="entry name" value="P450"/>
</dbReference>
<keyword evidence="7" id="KW-0285">Flavoprotein</keyword>
<dbReference type="InterPro" id="IPR017972">
    <property type="entry name" value="Cyt_P450_CS"/>
</dbReference>
<dbReference type="InterPro" id="IPR029039">
    <property type="entry name" value="Flavoprotein-like_sf"/>
</dbReference>
<protein>
    <submittedName>
        <fullName evidence="18">Fatty acid hydroxylase</fullName>
    </submittedName>
</protein>
<evidence type="ECO:0000256" key="9">
    <source>
        <dbReference type="ARBA" id="ARBA00022723"/>
    </source>
</evidence>
<dbReference type="Gene3D" id="3.40.50.360">
    <property type="match status" value="1"/>
</dbReference>
<dbReference type="GO" id="GO:0003958">
    <property type="term" value="F:NADPH-hemoprotein reductase activity"/>
    <property type="evidence" value="ECO:0007669"/>
    <property type="project" value="InterPro"/>
</dbReference>
<dbReference type="Gene3D" id="3.40.50.80">
    <property type="entry name" value="Nucleotide-binding domain of ferredoxin-NADP reductase (FNR) module"/>
    <property type="match status" value="1"/>
</dbReference>
<dbReference type="InterPro" id="IPR003097">
    <property type="entry name" value="CysJ-like_FAD-binding"/>
</dbReference>
<evidence type="ECO:0000313" key="18">
    <source>
        <dbReference type="EMBL" id="PBK98225.1"/>
    </source>
</evidence>
<keyword evidence="8" id="KW-0288">FMN</keyword>
<organism evidence="18 19">
    <name type="scientific">Armillaria gallica</name>
    <name type="common">Bulbous honey fungus</name>
    <name type="synonym">Armillaria bulbosa</name>
    <dbReference type="NCBI Taxonomy" id="47427"/>
    <lineage>
        <taxon>Eukaryota</taxon>
        <taxon>Fungi</taxon>
        <taxon>Dikarya</taxon>
        <taxon>Basidiomycota</taxon>
        <taxon>Agaricomycotina</taxon>
        <taxon>Agaricomycetes</taxon>
        <taxon>Agaricomycetidae</taxon>
        <taxon>Agaricales</taxon>
        <taxon>Marasmiineae</taxon>
        <taxon>Physalacriaceae</taxon>
        <taxon>Armillaria</taxon>
    </lineage>
</organism>
<evidence type="ECO:0000256" key="4">
    <source>
        <dbReference type="ARBA" id="ARBA00010018"/>
    </source>
</evidence>
<evidence type="ECO:0000256" key="1">
    <source>
        <dbReference type="ARBA" id="ARBA00001917"/>
    </source>
</evidence>
<dbReference type="InterPro" id="IPR017927">
    <property type="entry name" value="FAD-bd_FR_type"/>
</dbReference>
<dbReference type="PANTHER" id="PTHR19384">
    <property type="entry name" value="NITRIC OXIDE SYNTHASE-RELATED"/>
    <property type="match status" value="1"/>
</dbReference>
<evidence type="ECO:0000256" key="13">
    <source>
        <dbReference type="ARBA" id="ARBA00023004"/>
    </source>
</evidence>
<keyword evidence="6 15" id="KW-0349">Heme</keyword>
<dbReference type="OrthoDB" id="1470350at2759"/>
<dbReference type="SUPFAM" id="SSF52218">
    <property type="entry name" value="Flavoproteins"/>
    <property type="match status" value="1"/>
</dbReference>
<dbReference type="Gene3D" id="1.10.630.10">
    <property type="entry name" value="Cytochrome P450"/>
    <property type="match status" value="1"/>
</dbReference>
<dbReference type="Pfam" id="PF00175">
    <property type="entry name" value="NAD_binding_1"/>
    <property type="match status" value="1"/>
</dbReference>
<dbReference type="Gene3D" id="1.20.990.10">
    <property type="entry name" value="NADPH-cytochrome p450 Reductase, Chain A, domain 3"/>
    <property type="match status" value="1"/>
</dbReference>
<dbReference type="GO" id="GO:0050660">
    <property type="term" value="F:flavin adenine dinucleotide binding"/>
    <property type="evidence" value="ECO:0007669"/>
    <property type="project" value="TreeGrafter"/>
</dbReference>
<evidence type="ECO:0000256" key="6">
    <source>
        <dbReference type="ARBA" id="ARBA00022617"/>
    </source>
</evidence>
<evidence type="ECO:0000259" key="16">
    <source>
        <dbReference type="PROSITE" id="PS50902"/>
    </source>
</evidence>
<keyword evidence="11" id="KW-0521">NADP</keyword>
<comment type="cofactor">
    <cofactor evidence="3">
        <name>FAD</name>
        <dbReference type="ChEBI" id="CHEBI:57692"/>
    </cofactor>
</comment>
<sequence length="1063" mass="119562">MATLLPIPQPPSIPFIGNITSLDKDLPTRGFHRLAKQYGEIYQLNLVGVVVVFVSSYALVSELSDDSRFRKSVGGALKETRNLVHDGIFTAFNDEPNWAIAHRLLTPAFGAVPIRDMFEDMRDISNQLVLKWERFGPNLEIDPTDDLTRVALDTIALCSMSYRLNSFYTHTQPIFVRAMMDFLTECNHRANRPSIIQAFMTNTNDKYEADIKILRETADKSRRSYPTEKRDILYSMMNEKDPKTGLKLSDESITNNLLTFLIAGHETTSGVLCFVIYYLLKYPDVMRKLQKEVDEILGDEPAQLGDFSKMPYLNGMCLSYDLLAVLRETLRLQPTAAIRVVYPLEDTVVGRGKYFVKAGQAIALQIWDSHRDPSVWSDDAEEFRPERMLDGKFEAAPPNAWQPFGFGLRGCIGRPFSWQEMSLVITSIIQRFNLSLVDPSYTLEITQAITIKPKNLRIYAKPRQQQPPRRRRSLTPDKKIDCPASLLDSSRHLRRPLYVYYGSNTGSSEAFAQTIAREAHGHGFHSLIGTLNSTVGHLPTDGPIVIVTASFEGAPADNANQFVPWMSSLLGHELDGVHFAVFGCGNHEWRKTYQRVPRLCDELLEKRGGRRLIDRGEGDAADENIFDVFDQFKTSLWEVLSKEYHASNDMSLFDVEVLDSRRAEILQHPEMALSCVRSNMLLTRPGFPAKHHIELELPHGMSYRAGDYLSILPQNPPRDVHRVFSHFKLPFDQEASIKISTSGTALLPLGERVPLSSVLSGFVELSQPATRDDIVSLLDFARSDPSRRYLRDLIANYTRTVTSKRLSVLDILEQQGFDRIDLPLVKLIRMLPSIRSRQYSISSSPLWNSHCISLTFSVLDSPPLCASKTRSFLGVASNYLANLHTGDQVLVTVRHSAANSHLLSDTSRNLVMICAGSGFAPVRGFIQECAVRKRAGEDVGKMLLFVGCRSPDGDFLYSDTDLKEWVDAGLVDVRVAFSRCPDKSQECCYVQDRIMLNKTEVRDALLGDAVFFVCGYKRVVSAVKNTLIGLLLPQGVSDPGNVAQASVQFDNLLAERYFTDVLE</sequence>
<keyword evidence="9 15" id="KW-0479">Metal-binding</keyword>
<proteinExistence type="inferred from homology"/>
<evidence type="ECO:0000313" key="19">
    <source>
        <dbReference type="Proteomes" id="UP000217790"/>
    </source>
</evidence>
<accession>A0A2H3DSM7</accession>
<dbReference type="Proteomes" id="UP000217790">
    <property type="component" value="Unassembled WGS sequence"/>
</dbReference>
<feature type="domain" description="Flavodoxin-like" evidence="16">
    <location>
        <begin position="497"/>
        <end position="637"/>
    </location>
</feature>
<evidence type="ECO:0000256" key="7">
    <source>
        <dbReference type="ARBA" id="ARBA00022630"/>
    </source>
</evidence>
<keyword evidence="5" id="KW-0813">Transport</keyword>
<evidence type="ECO:0000256" key="8">
    <source>
        <dbReference type="ARBA" id="ARBA00022643"/>
    </source>
</evidence>
<comment type="cofactor">
    <cofactor evidence="2 15">
        <name>heme</name>
        <dbReference type="ChEBI" id="CHEBI:30413"/>
    </cofactor>
</comment>
<dbReference type="Pfam" id="PF00067">
    <property type="entry name" value="p450"/>
    <property type="match status" value="1"/>
</dbReference>
<dbReference type="SUPFAM" id="SSF52343">
    <property type="entry name" value="Ferredoxin reductase-like, C-terminal NADP-linked domain"/>
    <property type="match status" value="1"/>
</dbReference>
<dbReference type="EMBL" id="KZ293648">
    <property type="protein sequence ID" value="PBK98225.1"/>
    <property type="molecule type" value="Genomic_DNA"/>
</dbReference>
<dbReference type="GO" id="GO:0005506">
    <property type="term" value="F:iron ion binding"/>
    <property type="evidence" value="ECO:0007669"/>
    <property type="project" value="InterPro"/>
</dbReference>
<dbReference type="PROSITE" id="PS00086">
    <property type="entry name" value="CYTOCHROME_P450"/>
    <property type="match status" value="1"/>
</dbReference>
<evidence type="ECO:0000256" key="3">
    <source>
        <dbReference type="ARBA" id="ARBA00001974"/>
    </source>
</evidence>
<dbReference type="GO" id="GO:0005829">
    <property type="term" value="C:cytosol"/>
    <property type="evidence" value="ECO:0007669"/>
    <property type="project" value="TreeGrafter"/>
</dbReference>
<dbReference type="PROSITE" id="PS51384">
    <property type="entry name" value="FAD_FR"/>
    <property type="match status" value="1"/>
</dbReference>